<evidence type="ECO:0000256" key="2">
    <source>
        <dbReference type="ARBA" id="ARBA00022737"/>
    </source>
</evidence>
<keyword evidence="2" id="KW-0677">Repeat</keyword>
<protein>
    <submittedName>
        <fullName evidence="5">Uncharacterized protein</fullName>
    </submittedName>
</protein>
<reference evidence="5" key="1">
    <citation type="submission" date="2021-02" db="EMBL/GenBank/DDBJ databases">
        <authorList>
            <person name="Nowell W R."/>
        </authorList>
    </citation>
    <scope>NUCLEOTIDE SEQUENCE</scope>
</reference>
<proteinExistence type="inferred from homology"/>
<dbReference type="InterPro" id="IPR017868">
    <property type="entry name" value="Filamin/ABP280_repeat-like"/>
</dbReference>
<evidence type="ECO:0000313" key="6">
    <source>
        <dbReference type="Proteomes" id="UP000682733"/>
    </source>
</evidence>
<gene>
    <name evidence="4" type="ORF">OVA965_LOCUS30261</name>
    <name evidence="5" type="ORF">TMI583_LOCUS31060</name>
</gene>
<dbReference type="AlphaFoldDB" id="A0A8S2R659"/>
<sequence length="237" mass="25834">MYRKYDDGSHSSLEGKTDISSVRAYGDGLICAQVAKNTAFVIDAKTIPGGDVKVVVTTPSQHSCPMQVINNNDGTWNIQYLPYEIGDYYIDVFYQSQLVYGCPFKVNVFDVSKVVVSNIQAGTVGQLVRFDVDASDAGAGQLEISIQDGKVPCDATPRGNFRFDASFLPREYGRHSIDVRFNSIPVPGSPFFCEVISLARISVSDSIRKGHVGRPLSFDINVDGASHLPLDLTITGK</sequence>
<dbReference type="GO" id="GO:0051015">
    <property type="term" value="F:actin filament binding"/>
    <property type="evidence" value="ECO:0007669"/>
    <property type="project" value="InterPro"/>
</dbReference>
<evidence type="ECO:0000313" key="5">
    <source>
        <dbReference type="EMBL" id="CAF4150492.1"/>
    </source>
</evidence>
<dbReference type="EMBL" id="CAJNOK010021886">
    <property type="protein sequence ID" value="CAF1339255.1"/>
    <property type="molecule type" value="Genomic_DNA"/>
</dbReference>
<evidence type="ECO:0000313" key="4">
    <source>
        <dbReference type="EMBL" id="CAF1339255.1"/>
    </source>
</evidence>
<accession>A0A8S2R659</accession>
<dbReference type="Proteomes" id="UP000677228">
    <property type="component" value="Unassembled WGS sequence"/>
</dbReference>
<dbReference type="Proteomes" id="UP000682733">
    <property type="component" value="Unassembled WGS sequence"/>
</dbReference>
<dbReference type="InterPro" id="IPR001298">
    <property type="entry name" value="Filamin/ABP280_rpt"/>
</dbReference>
<comment type="similarity">
    <text evidence="1">Belongs to the filamin family.</text>
</comment>
<dbReference type="Pfam" id="PF00630">
    <property type="entry name" value="Filamin"/>
    <property type="match status" value="2"/>
</dbReference>
<comment type="caution">
    <text evidence="5">The sequence shown here is derived from an EMBL/GenBank/DDBJ whole genome shotgun (WGS) entry which is preliminary data.</text>
</comment>
<dbReference type="InterPro" id="IPR044801">
    <property type="entry name" value="Filamin"/>
</dbReference>
<dbReference type="EMBL" id="CAJOBA010043512">
    <property type="protein sequence ID" value="CAF4150492.1"/>
    <property type="molecule type" value="Genomic_DNA"/>
</dbReference>
<dbReference type="Gene3D" id="2.60.40.10">
    <property type="entry name" value="Immunoglobulins"/>
    <property type="match status" value="2"/>
</dbReference>
<dbReference type="InterPro" id="IPR014756">
    <property type="entry name" value="Ig_E-set"/>
</dbReference>
<dbReference type="SMART" id="SM00557">
    <property type="entry name" value="IG_FLMN"/>
    <property type="match status" value="2"/>
</dbReference>
<organism evidence="5 6">
    <name type="scientific">Didymodactylos carnosus</name>
    <dbReference type="NCBI Taxonomy" id="1234261"/>
    <lineage>
        <taxon>Eukaryota</taxon>
        <taxon>Metazoa</taxon>
        <taxon>Spiralia</taxon>
        <taxon>Gnathifera</taxon>
        <taxon>Rotifera</taxon>
        <taxon>Eurotatoria</taxon>
        <taxon>Bdelloidea</taxon>
        <taxon>Philodinida</taxon>
        <taxon>Philodinidae</taxon>
        <taxon>Didymodactylos</taxon>
    </lineage>
</organism>
<name>A0A8S2R659_9BILA</name>
<dbReference type="PROSITE" id="PS50194">
    <property type="entry name" value="FILAMIN_REPEAT"/>
    <property type="match status" value="2"/>
</dbReference>
<evidence type="ECO:0000256" key="3">
    <source>
        <dbReference type="PROSITE-ProRule" id="PRU00087"/>
    </source>
</evidence>
<dbReference type="SUPFAM" id="SSF81296">
    <property type="entry name" value="E set domains"/>
    <property type="match status" value="2"/>
</dbReference>
<dbReference type="PANTHER" id="PTHR38537:SF8">
    <property type="entry name" value="FILAMIN-A"/>
    <property type="match status" value="1"/>
</dbReference>
<feature type="repeat" description="Filamin" evidence="3">
    <location>
        <begin position="14"/>
        <end position="108"/>
    </location>
</feature>
<dbReference type="InterPro" id="IPR013783">
    <property type="entry name" value="Ig-like_fold"/>
</dbReference>
<feature type="repeat" description="Filamin" evidence="3">
    <location>
        <begin position="118"/>
        <end position="195"/>
    </location>
</feature>
<dbReference type="GO" id="GO:0030036">
    <property type="term" value="P:actin cytoskeleton organization"/>
    <property type="evidence" value="ECO:0007669"/>
    <property type="project" value="InterPro"/>
</dbReference>
<evidence type="ECO:0000256" key="1">
    <source>
        <dbReference type="ARBA" id="ARBA00009238"/>
    </source>
</evidence>
<dbReference type="PANTHER" id="PTHR38537">
    <property type="entry name" value="JITTERBUG, ISOFORM N"/>
    <property type="match status" value="1"/>
</dbReference>